<evidence type="ECO:0000256" key="5">
    <source>
        <dbReference type="ARBA" id="ARBA00023136"/>
    </source>
</evidence>
<accession>A0A4T0FQ08</accession>
<name>A0A4T0FQ08_9BASI</name>
<dbReference type="GO" id="GO:0032865">
    <property type="term" value="C:ERMES complex"/>
    <property type="evidence" value="ECO:0007669"/>
    <property type="project" value="UniProtKB-UniRule"/>
</dbReference>
<sequence>MINYAEYILRSYFKATEWNPDAQYSNLNRASAAILDFAPPSALSVSVSSHPTHAFASSCGLSILPSLTGSVAYLASSVDLPRTKPSLGSLVHTFGIPALPATPASSSRDQLLYGQLHLPSSRLHALYARRLAPHAQLTVSSTSHANPREPSDMYLAYQTDRGHYASEAAYSVADGMASASALFHFGVVEKGEYRGEQLKDKEKDKEKDVHSTTLEQTPLNIDEEADGDGAGGLRGHFSLGGELYASAQEKSAGVSTGLRFQTLPNSHSHHSPPTVLVALLSPITGYLSGTYAATVARGLSLASRFEFNLFSYESVTTVGAEWAMHRSDKESDEEYWDENLQELVNPIPLSASMAISDRDPVQGYLKARVSTEKSVALQYVGRLKSLLVSLGLVADLTNPSKPVQSIGIELQYLSQGNDAE</sequence>
<evidence type="ECO:0000313" key="9">
    <source>
        <dbReference type="Proteomes" id="UP000310189"/>
    </source>
</evidence>
<organism evidence="8 9">
    <name type="scientific">Wallemia hederae</name>
    <dbReference type="NCBI Taxonomy" id="1540922"/>
    <lineage>
        <taxon>Eukaryota</taxon>
        <taxon>Fungi</taxon>
        <taxon>Dikarya</taxon>
        <taxon>Basidiomycota</taxon>
        <taxon>Wallemiomycotina</taxon>
        <taxon>Wallemiomycetes</taxon>
        <taxon>Wallemiales</taxon>
        <taxon>Wallemiaceae</taxon>
        <taxon>Wallemia</taxon>
    </lineage>
</organism>
<dbReference type="Proteomes" id="UP000310189">
    <property type="component" value="Unassembled WGS sequence"/>
</dbReference>
<feature type="compositionally biased region" description="Basic and acidic residues" evidence="7">
    <location>
        <begin position="196"/>
        <end position="210"/>
    </location>
</feature>
<comment type="subunit">
    <text evidence="6">Component of the ER-mitochondria encounter structure (ERMES) or MDM complex, composed of MMM1, MDM10, MDM12 and MDM34. Associates with the mitochondrial outer membrane sorting assembly machinery SAM(core) complex.</text>
</comment>
<dbReference type="AlphaFoldDB" id="A0A4T0FQ08"/>
<dbReference type="GO" id="GO:0001401">
    <property type="term" value="C:SAM complex"/>
    <property type="evidence" value="ECO:0007669"/>
    <property type="project" value="TreeGrafter"/>
</dbReference>
<keyword evidence="9" id="KW-1185">Reference proteome</keyword>
<evidence type="ECO:0000256" key="3">
    <source>
        <dbReference type="ARBA" id="ARBA00022787"/>
    </source>
</evidence>
<dbReference type="PANTHER" id="PTHR28035:SF1">
    <property type="entry name" value="MITOCHONDRIAL DISTRIBUTION AND MORPHOLOGY PROTEIN 10"/>
    <property type="match status" value="1"/>
</dbReference>
<comment type="domain">
    <text evidence="6">Lacks alpha-helical transmembrane segments, suggesting that it resides in the membrane via beta-sheet conformations similar to those predicted for other outer membrane proteins and porin.</text>
</comment>
<dbReference type="HAMAP" id="MF_03102">
    <property type="entry name" value="Mdm10"/>
    <property type="match status" value="1"/>
</dbReference>
<dbReference type="GO" id="GO:0051654">
    <property type="term" value="P:establishment of mitochondrion localization"/>
    <property type="evidence" value="ECO:0007669"/>
    <property type="project" value="TreeGrafter"/>
</dbReference>
<keyword evidence="3 6" id="KW-1000">Mitochondrion outer membrane</keyword>
<evidence type="ECO:0000256" key="1">
    <source>
        <dbReference type="ARBA" id="ARBA00022452"/>
    </source>
</evidence>
<gene>
    <name evidence="6" type="primary">MDM10</name>
    <name evidence="8" type="ORF">E3P99_01458</name>
</gene>
<dbReference type="InterPro" id="IPR027539">
    <property type="entry name" value="Mdm10"/>
</dbReference>
<comment type="function">
    <text evidence="6">Component of the ERMES/MDM complex, which serves as a molecular tether to connect the endoplasmic reticulum and mitochondria. Components of this complex are involved in the control of mitochondrial shape and protein biogenesis and may function in phospholipid exchange. MDM10 is involved in the late assembly steps of the general translocase of the mitochondrial outer membrane (TOM complex). Functions in the TOM40-specific route of the assembly of outer membrane beta-barrel proteins, including the association of TOM40 with the receptor TOM22 and small TOM proteins. Can associate with the SAM(core) complex as well as the MDM12-MMM1 complex, both involved in late steps of the major beta-barrel assembly pathway, that is responsible for biogenesis of all outer membrane beta-barrel proteins. May act as a switch that shuttles between both complexes and channels precursor proteins into the TOM40-specific pathway. Plays a role in mitochondrial morphology and in the inheritance of mitochondria.</text>
</comment>
<keyword evidence="1 6" id="KW-1134">Transmembrane beta strand</keyword>
<dbReference type="OrthoDB" id="2103793at2759"/>
<evidence type="ECO:0000256" key="7">
    <source>
        <dbReference type="SAM" id="MobiDB-lite"/>
    </source>
</evidence>
<evidence type="ECO:0000313" key="8">
    <source>
        <dbReference type="EMBL" id="TIA90652.1"/>
    </source>
</evidence>
<dbReference type="GO" id="GO:0070096">
    <property type="term" value="P:mitochondrial outer membrane translocase complex assembly"/>
    <property type="evidence" value="ECO:0007669"/>
    <property type="project" value="UniProtKB-UniRule"/>
</dbReference>
<keyword evidence="2 6" id="KW-0812">Transmembrane</keyword>
<dbReference type="EMBL" id="SPNW01000017">
    <property type="protein sequence ID" value="TIA90652.1"/>
    <property type="molecule type" value="Genomic_DNA"/>
</dbReference>
<dbReference type="GO" id="GO:1990456">
    <property type="term" value="P:mitochondrion-endoplasmic reticulum membrane tethering"/>
    <property type="evidence" value="ECO:0007669"/>
    <property type="project" value="UniProtKB-UniRule"/>
</dbReference>
<feature type="region of interest" description="Disordered" evidence="7">
    <location>
        <begin position="196"/>
        <end position="232"/>
    </location>
</feature>
<comment type="caution">
    <text evidence="8">The sequence shown here is derived from an EMBL/GenBank/DDBJ whole genome shotgun (WGS) entry which is preliminary data.</text>
</comment>
<comment type="similarity">
    <text evidence="6">Belongs to the MDM10 family.</text>
</comment>
<dbReference type="GO" id="GO:0045040">
    <property type="term" value="P:protein insertion into mitochondrial outer membrane"/>
    <property type="evidence" value="ECO:0007669"/>
    <property type="project" value="UniProtKB-UniRule"/>
</dbReference>
<evidence type="ECO:0000256" key="6">
    <source>
        <dbReference type="HAMAP-Rule" id="MF_03102"/>
    </source>
</evidence>
<keyword evidence="5 6" id="KW-0472">Membrane</keyword>
<dbReference type="PANTHER" id="PTHR28035">
    <property type="entry name" value="MITOCHONDRIAL DISTRIBUTION AND MORPHOLOGY PROTEIN 10"/>
    <property type="match status" value="1"/>
</dbReference>
<protein>
    <recommendedName>
        <fullName evidence="6">Mitochondrial distribution and morphology protein 10</fullName>
    </recommendedName>
    <alternativeName>
        <fullName evidence="6">Mitochondrial inheritance component MDM10</fullName>
    </alternativeName>
</protein>
<dbReference type="GO" id="GO:0015914">
    <property type="term" value="P:phospholipid transport"/>
    <property type="evidence" value="ECO:0007669"/>
    <property type="project" value="TreeGrafter"/>
</dbReference>
<comment type="subcellular location">
    <subcellularLocation>
        <location evidence="6">Mitochondrion outer membrane</location>
        <topology evidence="6">Multi-pass membrane protein</topology>
    </subcellularLocation>
    <text evidence="6">The ERMES/MDM complex localizes to a few discrete foci (around 10 per single cell), that represent mitochondria-endoplasmic reticulum junctions. These foci are often found next to mtDNA nucleoids.</text>
</comment>
<evidence type="ECO:0000256" key="2">
    <source>
        <dbReference type="ARBA" id="ARBA00022692"/>
    </source>
</evidence>
<keyword evidence="4 6" id="KW-0496">Mitochondrion</keyword>
<evidence type="ECO:0000256" key="4">
    <source>
        <dbReference type="ARBA" id="ARBA00023128"/>
    </source>
</evidence>
<dbReference type="Pfam" id="PF12519">
    <property type="entry name" value="MDM10"/>
    <property type="match status" value="2"/>
</dbReference>
<proteinExistence type="inferred from homology"/>
<reference evidence="8 9" key="1">
    <citation type="submission" date="2019-03" db="EMBL/GenBank/DDBJ databases">
        <title>Sequencing 23 genomes of Wallemia ichthyophaga.</title>
        <authorList>
            <person name="Gostincar C."/>
        </authorList>
    </citation>
    <scope>NUCLEOTIDE SEQUENCE [LARGE SCALE GENOMIC DNA]</scope>
    <source>
        <strain evidence="8 9">EXF-5753</strain>
    </source>
</reference>